<reference evidence="2 3" key="1">
    <citation type="submission" date="2019-07" db="EMBL/GenBank/DDBJ databases">
        <title>Draft genome assembly of a fouling barnacle, Amphibalanus amphitrite (Darwin, 1854): The first reference genome for Thecostraca.</title>
        <authorList>
            <person name="Kim W."/>
        </authorList>
    </citation>
    <scope>NUCLEOTIDE SEQUENCE [LARGE SCALE GENOMIC DNA]</scope>
    <source>
        <strain evidence="2">SNU_AA5</strain>
        <tissue evidence="2">Soma without cirri and trophi</tissue>
    </source>
</reference>
<keyword evidence="2" id="KW-0808">Transferase</keyword>
<dbReference type="AlphaFoldDB" id="A0A6A4X0C4"/>
<name>A0A6A4X0C4_AMPAM</name>
<dbReference type="OrthoDB" id="10006218at2759"/>
<dbReference type="Proteomes" id="UP000440578">
    <property type="component" value="Unassembled WGS sequence"/>
</dbReference>
<comment type="caution">
    <text evidence="2">The sequence shown here is derived from an EMBL/GenBank/DDBJ whole genome shotgun (WGS) entry which is preliminary data.</text>
</comment>
<feature type="domain" description="Methyltransferase" evidence="1">
    <location>
        <begin position="68"/>
        <end position="268"/>
    </location>
</feature>
<dbReference type="InterPro" id="IPR026913">
    <property type="entry name" value="METTL24"/>
</dbReference>
<dbReference type="GO" id="GO:0032259">
    <property type="term" value="P:methylation"/>
    <property type="evidence" value="ECO:0007669"/>
    <property type="project" value="UniProtKB-KW"/>
</dbReference>
<gene>
    <name evidence="2" type="primary">mettl24_3</name>
    <name evidence="2" type="ORF">FJT64_016200</name>
</gene>
<dbReference type="EMBL" id="VIIS01000104">
    <property type="protein sequence ID" value="KAF0313206.1"/>
    <property type="molecule type" value="Genomic_DNA"/>
</dbReference>
<keyword evidence="2" id="KW-0489">Methyltransferase</keyword>
<dbReference type="InterPro" id="IPR025714">
    <property type="entry name" value="Methyltranfer_dom"/>
</dbReference>
<evidence type="ECO:0000313" key="2">
    <source>
        <dbReference type="EMBL" id="KAF0313206.1"/>
    </source>
</evidence>
<protein>
    <submittedName>
        <fullName evidence="2">Methyltransferase-like protein 24</fullName>
    </submittedName>
</protein>
<keyword evidence="3" id="KW-1185">Reference proteome</keyword>
<evidence type="ECO:0000259" key="1">
    <source>
        <dbReference type="Pfam" id="PF13383"/>
    </source>
</evidence>
<dbReference type="GO" id="GO:0008168">
    <property type="term" value="F:methyltransferase activity"/>
    <property type="evidence" value="ECO:0007669"/>
    <property type="project" value="UniProtKB-KW"/>
</dbReference>
<organism evidence="2 3">
    <name type="scientific">Amphibalanus amphitrite</name>
    <name type="common">Striped barnacle</name>
    <name type="synonym">Balanus amphitrite</name>
    <dbReference type="NCBI Taxonomy" id="1232801"/>
    <lineage>
        <taxon>Eukaryota</taxon>
        <taxon>Metazoa</taxon>
        <taxon>Ecdysozoa</taxon>
        <taxon>Arthropoda</taxon>
        <taxon>Crustacea</taxon>
        <taxon>Multicrustacea</taxon>
        <taxon>Cirripedia</taxon>
        <taxon>Thoracica</taxon>
        <taxon>Thoracicalcarea</taxon>
        <taxon>Balanomorpha</taxon>
        <taxon>Balanoidea</taxon>
        <taxon>Balanidae</taxon>
        <taxon>Amphibalaninae</taxon>
        <taxon>Amphibalanus</taxon>
    </lineage>
</organism>
<dbReference type="Pfam" id="PF13383">
    <property type="entry name" value="Methyltransf_22"/>
    <property type="match status" value="1"/>
</dbReference>
<sequence>MASILRRLVTTIRPRQLALAIAVSVLLINVWTISRSPRFKRYASRASEKSFLEDELAALREVFDFLEHPTAHCANLTRLGGRQYPEGGHDGDKMACLDRPLTLGQPGCLVYSIGINNEWSFDRAAAALGCEVHSFDPSMKDQAEGRFEPGITFHRIGIGRNNHTSVDGWSILVLDHLMASLGHRRRTIQYLKADAEGGEMDMLIDQLVDLKSMYRMFVLDRVEQLGLELHMRLLPEREAAFYREVRAVFRQLRRLGFDVVHSEPNQIVPERYRFPGVDRPVSLLYEVLLVRRRRAAPHFDANVHYPCGSKERCDLIDGVKKSVRAVVPGT</sequence>
<dbReference type="PANTHER" id="PTHR32026:SF10">
    <property type="entry name" value="METHYLTRANSFERASE-LIKE PROTEIN 24-RELATED"/>
    <property type="match status" value="1"/>
</dbReference>
<proteinExistence type="predicted"/>
<evidence type="ECO:0000313" key="3">
    <source>
        <dbReference type="Proteomes" id="UP000440578"/>
    </source>
</evidence>
<accession>A0A6A4X0C4</accession>
<dbReference type="PANTHER" id="PTHR32026">
    <property type="entry name" value="METHYLTRANSFERASE-LIKE PROTEIN 24"/>
    <property type="match status" value="1"/>
</dbReference>